<feature type="transmembrane region" description="Helical" evidence="1">
    <location>
        <begin position="170"/>
        <end position="192"/>
    </location>
</feature>
<dbReference type="EMBL" id="BMEC01000024">
    <property type="protein sequence ID" value="GGC55685.1"/>
    <property type="molecule type" value="Genomic_DNA"/>
</dbReference>
<accession>A0ABQ1N6M3</accession>
<dbReference type="Pfam" id="PF22497">
    <property type="entry name" value="DUF6989"/>
    <property type="match status" value="1"/>
</dbReference>
<dbReference type="InterPro" id="IPR054258">
    <property type="entry name" value="DUF6989"/>
</dbReference>
<sequence length="226" mass="25419">MALTNQIDGLNKKTTKTIIVSAIVLMGWSCFSAITAAGPWSAFFITFLLYIFFWCYALYFKNPLLLRLTIIATIAGILELVTDFYLVETINSLNYPQNEMMLWASPAYMPFAWSNVLVQLSFIGVLLTNRLGVLKASIILCIAGGMYIPIYEHLANDAGWWNYNPDTTMIFNAPLYVIVCEALISLSLPAIMNYSEHHKLLKSIVLGILLGFWILLSAYIAVSFFL</sequence>
<keyword evidence="4" id="KW-1185">Reference proteome</keyword>
<feature type="domain" description="DUF6989" evidence="2">
    <location>
        <begin position="80"/>
        <end position="222"/>
    </location>
</feature>
<keyword evidence="1" id="KW-1133">Transmembrane helix</keyword>
<reference evidence="4" key="1">
    <citation type="journal article" date="2019" name="Int. J. Syst. Evol. Microbiol.">
        <title>The Global Catalogue of Microorganisms (GCM) 10K type strain sequencing project: providing services to taxonomists for standard genome sequencing and annotation.</title>
        <authorList>
            <consortium name="The Broad Institute Genomics Platform"/>
            <consortium name="The Broad Institute Genome Sequencing Center for Infectious Disease"/>
            <person name="Wu L."/>
            <person name="Ma J."/>
        </authorList>
    </citation>
    <scope>NUCLEOTIDE SEQUENCE [LARGE SCALE GENOMIC DNA]</scope>
    <source>
        <strain evidence="4">CGMCC 1.10832</strain>
    </source>
</reference>
<protein>
    <recommendedName>
        <fullName evidence="2">DUF6989 domain-containing protein</fullName>
    </recommendedName>
</protein>
<feature type="transmembrane region" description="Helical" evidence="1">
    <location>
        <begin position="107"/>
        <end position="126"/>
    </location>
</feature>
<evidence type="ECO:0000256" key="1">
    <source>
        <dbReference type="SAM" id="Phobius"/>
    </source>
</evidence>
<dbReference type="RefSeq" id="WP_188467778.1">
    <property type="nucleotide sequence ID" value="NZ_BAABHU010000024.1"/>
</dbReference>
<keyword evidence="1" id="KW-0472">Membrane</keyword>
<dbReference type="Proteomes" id="UP000636010">
    <property type="component" value="Unassembled WGS sequence"/>
</dbReference>
<proteinExistence type="predicted"/>
<feature type="transmembrane region" description="Helical" evidence="1">
    <location>
        <begin position="204"/>
        <end position="225"/>
    </location>
</feature>
<evidence type="ECO:0000259" key="2">
    <source>
        <dbReference type="Pfam" id="PF22497"/>
    </source>
</evidence>
<evidence type="ECO:0000313" key="4">
    <source>
        <dbReference type="Proteomes" id="UP000636010"/>
    </source>
</evidence>
<organism evidence="3 4">
    <name type="scientific">Marivirga lumbricoides</name>
    <dbReference type="NCBI Taxonomy" id="1046115"/>
    <lineage>
        <taxon>Bacteria</taxon>
        <taxon>Pseudomonadati</taxon>
        <taxon>Bacteroidota</taxon>
        <taxon>Cytophagia</taxon>
        <taxon>Cytophagales</taxon>
        <taxon>Marivirgaceae</taxon>
        <taxon>Marivirga</taxon>
    </lineage>
</organism>
<comment type="caution">
    <text evidence="3">The sequence shown here is derived from an EMBL/GenBank/DDBJ whole genome shotgun (WGS) entry which is preliminary data.</text>
</comment>
<evidence type="ECO:0000313" key="3">
    <source>
        <dbReference type="EMBL" id="GGC55685.1"/>
    </source>
</evidence>
<feature type="transmembrane region" description="Helical" evidence="1">
    <location>
        <begin position="17"/>
        <end position="34"/>
    </location>
</feature>
<feature type="transmembrane region" description="Helical" evidence="1">
    <location>
        <begin position="133"/>
        <end position="150"/>
    </location>
</feature>
<gene>
    <name evidence="3" type="ORF">GCM10011506_46710</name>
</gene>
<name>A0ABQ1N6M3_9BACT</name>
<keyword evidence="1" id="KW-0812">Transmembrane</keyword>
<feature type="transmembrane region" description="Helical" evidence="1">
    <location>
        <begin position="64"/>
        <end position="87"/>
    </location>
</feature>
<feature type="transmembrane region" description="Helical" evidence="1">
    <location>
        <begin position="40"/>
        <end position="59"/>
    </location>
</feature>